<organism evidence="2 3">
    <name type="scientific">Pelagomonas calceolata</name>
    <dbReference type="NCBI Taxonomy" id="35677"/>
    <lineage>
        <taxon>Eukaryota</taxon>
        <taxon>Sar</taxon>
        <taxon>Stramenopiles</taxon>
        <taxon>Ochrophyta</taxon>
        <taxon>Pelagophyceae</taxon>
        <taxon>Pelagomonadales</taxon>
        <taxon>Pelagomonadaceae</taxon>
        <taxon>Pelagomonas</taxon>
    </lineage>
</organism>
<sequence>MAEDPIHDVPVGLQPVLQDLSETPRVDPLKRLIERYPPKPPPPRTKGKVDAKKLISQLPAETLLWLQGPHREVNFRTDSYGICEPLCSQESRSTGRLPSPPPSLTPAKRPKRRAPARSERPRKMLCVLTNAWTSSSTEAFQDMVREPYSSKNPLLNRKNATYKPFIDRAEKSGVELFFTECSSVVESSHDAKPERDLAKVQRDLASDAWSDIIWCGKTPIQCARDLGLLEEGGSGVALAGVPLNAPQRTNGRTHWPVAAAGSSIPRKDAYDAVFNIQ</sequence>
<reference evidence="2" key="1">
    <citation type="submission" date="2021-11" db="EMBL/GenBank/DDBJ databases">
        <authorList>
            <consortium name="Genoscope - CEA"/>
            <person name="William W."/>
        </authorList>
    </citation>
    <scope>NUCLEOTIDE SEQUENCE</scope>
</reference>
<feature type="compositionally biased region" description="Basic and acidic residues" evidence="1">
    <location>
        <begin position="22"/>
        <end position="37"/>
    </location>
</feature>
<evidence type="ECO:0000256" key="1">
    <source>
        <dbReference type="SAM" id="MobiDB-lite"/>
    </source>
</evidence>
<proteinExistence type="predicted"/>
<feature type="region of interest" description="Disordered" evidence="1">
    <location>
        <begin position="90"/>
        <end position="120"/>
    </location>
</feature>
<evidence type="ECO:0000313" key="2">
    <source>
        <dbReference type="EMBL" id="CAH0375667.1"/>
    </source>
</evidence>
<keyword evidence="3" id="KW-1185">Reference proteome</keyword>
<dbReference type="EMBL" id="CAKKNE010000005">
    <property type="protein sequence ID" value="CAH0375667.1"/>
    <property type="molecule type" value="Genomic_DNA"/>
</dbReference>
<evidence type="ECO:0000313" key="3">
    <source>
        <dbReference type="Proteomes" id="UP000789595"/>
    </source>
</evidence>
<dbReference type="AlphaFoldDB" id="A0A8J2X0C5"/>
<feature type="region of interest" description="Disordered" evidence="1">
    <location>
        <begin position="1"/>
        <end position="50"/>
    </location>
</feature>
<name>A0A8J2X0C5_9STRA</name>
<gene>
    <name evidence="2" type="ORF">PECAL_5P02030</name>
</gene>
<comment type="caution">
    <text evidence="2">The sequence shown here is derived from an EMBL/GenBank/DDBJ whole genome shotgun (WGS) entry which is preliminary data.</text>
</comment>
<protein>
    <submittedName>
        <fullName evidence="2">Uncharacterized protein</fullName>
    </submittedName>
</protein>
<dbReference type="Proteomes" id="UP000789595">
    <property type="component" value="Unassembled WGS sequence"/>
</dbReference>
<accession>A0A8J2X0C5</accession>